<keyword evidence="1" id="KW-0732">Signal</keyword>
<evidence type="ECO:0000256" key="1">
    <source>
        <dbReference type="SAM" id="SignalP"/>
    </source>
</evidence>
<protein>
    <submittedName>
        <fullName evidence="2">Uncharacterized protein</fullName>
    </submittedName>
</protein>
<dbReference type="EMBL" id="SMKP01000302">
    <property type="protein sequence ID" value="TDD04848.1"/>
    <property type="molecule type" value="Genomic_DNA"/>
</dbReference>
<evidence type="ECO:0000313" key="3">
    <source>
        <dbReference type="Proteomes" id="UP000294543"/>
    </source>
</evidence>
<gene>
    <name evidence="2" type="ORF">E1294_49900</name>
</gene>
<dbReference type="InterPro" id="IPR006311">
    <property type="entry name" value="TAT_signal"/>
</dbReference>
<evidence type="ECO:0000313" key="2">
    <source>
        <dbReference type="EMBL" id="TDD04848.1"/>
    </source>
</evidence>
<proteinExistence type="predicted"/>
<dbReference type="PROSITE" id="PS51318">
    <property type="entry name" value="TAT"/>
    <property type="match status" value="1"/>
</dbReference>
<feature type="chain" id="PRO_5020600247" evidence="1">
    <location>
        <begin position="38"/>
        <end position="103"/>
    </location>
</feature>
<organism evidence="2 3">
    <name type="scientific">Nonomuraea diastatica</name>
    <dbReference type="NCBI Taxonomy" id="1848329"/>
    <lineage>
        <taxon>Bacteria</taxon>
        <taxon>Bacillati</taxon>
        <taxon>Actinomycetota</taxon>
        <taxon>Actinomycetes</taxon>
        <taxon>Streptosporangiales</taxon>
        <taxon>Streptosporangiaceae</taxon>
        <taxon>Nonomuraea</taxon>
    </lineage>
</organism>
<feature type="signal peptide" evidence="1">
    <location>
        <begin position="1"/>
        <end position="37"/>
    </location>
</feature>
<accession>A0A4R4VGU6</accession>
<name>A0A4R4VGU6_9ACTN</name>
<dbReference type="Proteomes" id="UP000294543">
    <property type="component" value="Unassembled WGS sequence"/>
</dbReference>
<keyword evidence="3" id="KW-1185">Reference proteome</keyword>
<dbReference type="AlphaFoldDB" id="A0A4R4VGU6"/>
<sequence>MNQHTSAPRRTRLRRLAVAAVTGALLATGTAAPVVLAAAPASASARDICKAAVREHDFYRTKAMELREDAHDATGSKRRDLLRRAKECDNIANQIQKKYSHCF</sequence>
<comment type="caution">
    <text evidence="2">The sequence shown here is derived from an EMBL/GenBank/DDBJ whole genome shotgun (WGS) entry which is preliminary data.</text>
</comment>
<dbReference type="RefSeq" id="WP_132519718.1">
    <property type="nucleotide sequence ID" value="NZ_SMKP01000302.1"/>
</dbReference>
<reference evidence="2 3" key="1">
    <citation type="submission" date="2019-03" db="EMBL/GenBank/DDBJ databases">
        <title>Draft genome sequences of novel Actinobacteria.</title>
        <authorList>
            <person name="Sahin N."/>
            <person name="Ay H."/>
            <person name="Saygin H."/>
        </authorList>
    </citation>
    <scope>NUCLEOTIDE SEQUENCE [LARGE SCALE GENOMIC DNA]</scope>
    <source>
        <strain evidence="2 3">KC712</strain>
    </source>
</reference>